<accession>A0A7S4KD84</accession>
<proteinExistence type="predicted"/>
<organism evidence="2">
    <name type="scientific">Guillardia theta</name>
    <name type="common">Cryptophyte</name>
    <name type="synonym">Cryptomonas phi</name>
    <dbReference type="NCBI Taxonomy" id="55529"/>
    <lineage>
        <taxon>Eukaryota</taxon>
        <taxon>Cryptophyceae</taxon>
        <taxon>Pyrenomonadales</taxon>
        <taxon>Geminigeraceae</taxon>
        <taxon>Guillardia</taxon>
    </lineage>
</organism>
<feature type="region of interest" description="Disordered" evidence="1">
    <location>
        <begin position="1"/>
        <end position="27"/>
    </location>
</feature>
<feature type="compositionally biased region" description="Basic and acidic residues" evidence="1">
    <location>
        <begin position="13"/>
        <end position="27"/>
    </location>
</feature>
<protein>
    <submittedName>
        <fullName evidence="2">Uncharacterized protein</fullName>
    </submittedName>
</protein>
<dbReference type="AlphaFoldDB" id="A0A7S4KD84"/>
<feature type="compositionally biased region" description="Polar residues" evidence="1">
    <location>
        <begin position="1"/>
        <end position="12"/>
    </location>
</feature>
<reference evidence="2" key="1">
    <citation type="submission" date="2021-01" db="EMBL/GenBank/DDBJ databases">
        <authorList>
            <person name="Corre E."/>
            <person name="Pelletier E."/>
            <person name="Niang G."/>
            <person name="Scheremetjew M."/>
            <person name="Finn R."/>
            <person name="Kale V."/>
            <person name="Holt S."/>
            <person name="Cochrane G."/>
            <person name="Meng A."/>
            <person name="Brown T."/>
            <person name="Cohen L."/>
        </authorList>
    </citation>
    <scope>NUCLEOTIDE SEQUENCE</scope>
    <source>
        <strain evidence="2">CCMP 2712</strain>
    </source>
</reference>
<gene>
    <name evidence="2" type="ORF">GTHE00462_LOCUS11249</name>
</gene>
<sequence>MRRASSASIDSENTPKRRDFFPPRSRARDGSISRILPFANLTRADFDTLPHFSKFAAGKIRCMTAKQLGTVLENNDLSTAEKLSFTVKIHFDLCGLKHFNDFQDRLDQIAEQDFLQPLLELCQIQHALSYVSVRLLGLFTMTSKSTKALIDLSVLDIMTTCLRRQNEWLCIRFIVEIIYTICQSDLIKTRAALEQISRLDASILLSFANPFQVSVWINNNNRDEPFLSRIHILRILETMLLTRKGRQAMMKAGALFSILDLLSQHKRGMQTLTVQETLLLHRLKSTMLFWESLVQTRLAVETNFLV</sequence>
<dbReference type="EMBL" id="HBKN01014454">
    <property type="protein sequence ID" value="CAE2291322.1"/>
    <property type="molecule type" value="Transcribed_RNA"/>
</dbReference>
<name>A0A7S4KD84_GUITH</name>
<evidence type="ECO:0000313" key="2">
    <source>
        <dbReference type="EMBL" id="CAE2291322.1"/>
    </source>
</evidence>
<evidence type="ECO:0000256" key="1">
    <source>
        <dbReference type="SAM" id="MobiDB-lite"/>
    </source>
</evidence>